<feature type="transmembrane region" description="Helical" evidence="7">
    <location>
        <begin position="128"/>
        <end position="152"/>
    </location>
</feature>
<dbReference type="Proteomes" id="UP000800093">
    <property type="component" value="Unassembled WGS sequence"/>
</dbReference>
<comment type="subcellular location">
    <subcellularLocation>
        <location evidence="1">Membrane</location>
        <topology evidence="1">Multi-pass membrane protein</topology>
    </subcellularLocation>
</comment>
<protein>
    <recommendedName>
        <fullName evidence="10">Integral membrane protein DUF92-domain-containing protein</fullName>
    </recommendedName>
</protein>
<evidence type="ECO:0008006" key="10">
    <source>
        <dbReference type="Google" id="ProtNLM"/>
    </source>
</evidence>
<feature type="transmembrane region" description="Helical" evidence="7">
    <location>
        <begin position="173"/>
        <end position="200"/>
    </location>
</feature>
<organism evidence="8 9">
    <name type="scientific">Lojkania enalia</name>
    <dbReference type="NCBI Taxonomy" id="147567"/>
    <lineage>
        <taxon>Eukaryota</taxon>
        <taxon>Fungi</taxon>
        <taxon>Dikarya</taxon>
        <taxon>Ascomycota</taxon>
        <taxon>Pezizomycotina</taxon>
        <taxon>Dothideomycetes</taxon>
        <taxon>Pleosporomycetidae</taxon>
        <taxon>Pleosporales</taxon>
        <taxon>Pleosporales incertae sedis</taxon>
        <taxon>Lojkania</taxon>
    </lineage>
</organism>
<evidence type="ECO:0000256" key="3">
    <source>
        <dbReference type="ARBA" id="ARBA00022692"/>
    </source>
</evidence>
<feature type="transmembrane region" description="Helical" evidence="7">
    <location>
        <begin position="43"/>
        <end position="61"/>
    </location>
</feature>
<evidence type="ECO:0000313" key="8">
    <source>
        <dbReference type="EMBL" id="KAF2266768.1"/>
    </source>
</evidence>
<reference evidence="9" key="1">
    <citation type="journal article" date="2020" name="Stud. Mycol.">
        <title>101 Dothideomycetes genomes: A test case for predicting lifestyles and emergence of pathogens.</title>
        <authorList>
            <person name="Haridas S."/>
            <person name="Albert R."/>
            <person name="Binder M."/>
            <person name="Bloem J."/>
            <person name="LaButti K."/>
            <person name="Salamov A."/>
            <person name="Andreopoulos B."/>
            <person name="Baker S."/>
            <person name="Barry K."/>
            <person name="Bills G."/>
            <person name="Bluhm B."/>
            <person name="Cannon C."/>
            <person name="Castanera R."/>
            <person name="Culley D."/>
            <person name="Daum C."/>
            <person name="Ezra D."/>
            <person name="Gonzalez J."/>
            <person name="Henrissat B."/>
            <person name="Kuo A."/>
            <person name="Liang C."/>
            <person name="Lipzen A."/>
            <person name="Lutzoni F."/>
            <person name="Magnuson J."/>
            <person name="Mondo S."/>
            <person name="Nolan M."/>
            <person name="Ohm R."/>
            <person name="Pangilinan J."/>
            <person name="Park H.-J."/>
            <person name="Ramirez L."/>
            <person name="Alfaro M."/>
            <person name="Sun H."/>
            <person name="Tritt A."/>
            <person name="Yoshinaga Y."/>
            <person name="Zwiers L.-H."/>
            <person name="Turgeon B."/>
            <person name="Goodwin S."/>
            <person name="Spatafora J."/>
            <person name="Crous P."/>
            <person name="Grigoriev I."/>
        </authorList>
    </citation>
    <scope>NUCLEOTIDE SEQUENCE [LARGE SCALE GENOMIC DNA]</scope>
    <source>
        <strain evidence="9">CBS 304.66</strain>
    </source>
</reference>
<feature type="transmembrane region" description="Helical" evidence="7">
    <location>
        <begin position="90"/>
        <end position="108"/>
    </location>
</feature>
<keyword evidence="5 7" id="KW-0472">Membrane</keyword>
<keyword evidence="3 7" id="KW-0812">Transmembrane</keyword>
<evidence type="ECO:0000256" key="6">
    <source>
        <dbReference type="SAM" id="MobiDB-lite"/>
    </source>
</evidence>
<evidence type="ECO:0000256" key="4">
    <source>
        <dbReference type="ARBA" id="ARBA00022989"/>
    </source>
</evidence>
<name>A0A9P4KDQ3_9PLEO</name>
<dbReference type="InterPro" id="IPR002794">
    <property type="entry name" value="DUF92_TMEM19"/>
</dbReference>
<accession>A0A9P4KDQ3</accession>
<dbReference type="EMBL" id="ML986595">
    <property type="protein sequence ID" value="KAF2266768.1"/>
    <property type="molecule type" value="Genomic_DNA"/>
</dbReference>
<comment type="similarity">
    <text evidence="2">Belongs to the TMEM19 family.</text>
</comment>
<dbReference type="PANTHER" id="PTHR13353:SF5">
    <property type="entry name" value="TRANSMEMBRANE PROTEIN 19"/>
    <property type="match status" value="1"/>
</dbReference>
<dbReference type="Pfam" id="PF01940">
    <property type="entry name" value="DUF92"/>
    <property type="match status" value="1"/>
</dbReference>
<keyword evidence="9" id="KW-1185">Reference proteome</keyword>
<feature type="compositionally biased region" description="Polar residues" evidence="6">
    <location>
        <begin position="295"/>
        <end position="312"/>
    </location>
</feature>
<feature type="transmembrane region" description="Helical" evidence="7">
    <location>
        <begin position="332"/>
        <end position="353"/>
    </location>
</feature>
<feature type="transmembrane region" description="Helical" evidence="7">
    <location>
        <begin position="212"/>
        <end position="234"/>
    </location>
</feature>
<gene>
    <name evidence="8" type="ORF">CC78DRAFT_531219</name>
</gene>
<evidence type="ECO:0000256" key="5">
    <source>
        <dbReference type="ARBA" id="ARBA00023136"/>
    </source>
</evidence>
<evidence type="ECO:0000256" key="1">
    <source>
        <dbReference type="ARBA" id="ARBA00004141"/>
    </source>
</evidence>
<dbReference type="AlphaFoldDB" id="A0A9P4KDQ3"/>
<dbReference type="OrthoDB" id="15001at2759"/>
<comment type="caution">
    <text evidence="8">The sequence shown here is derived from an EMBL/GenBank/DDBJ whole genome shotgun (WGS) entry which is preliminary data.</text>
</comment>
<dbReference type="GO" id="GO:0016020">
    <property type="term" value="C:membrane"/>
    <property type="evidence" value="ECO:0007669"/>
    <property type="project" value="UniProtKB-SubCell"/>
</dbReference>
<feature type="region of interest" description="Disordered" evidence="6">
    <location>
        <begin position="295"/>
        <end position="315"/>
    </location>
</feature>
<dbReference type="PANTHER" id="PTHR13353">
    <property type="entry name" value="TRANSMEMBRANE PROTEIN 19"/>
    <property type="match status" value="1"/>
</dbReference>
<evidence type="ECO:0000256" key="2">
    <source>
        <dbReference type="ARBA" id="ARBA00009012"/>
    </source>
</evidence>
<proteinExistence type="inferred from homology"/>
<evidence type="ECO:0000313" key="9">
    <source>
        <dbReference type="Proteomes" id="UP000800093"/>
    </source>
</evidence>
<keyword evidence="4 7" id="KW-1133">Transmembrane helix</keyword>
<sequence>MKPIIAVPAIVALEYRAWSRKSLTPGGILTAFATAVAHAVHPWSVFFVLLGVFFLAGTAVTKVKHDVKATLTQSSTGASSGEGPRNHVQVLANSLVASILILLHTWQLRQDGSYWDEGLCFGKRGSDILVVGIVVNYAAVAADTFSSELGILSKKKPRLITAPWKIVPPGTNGGVTLTGLEAGLLGAFILTITSTLMIPFCKSWSWDQIAQYTAALTLAGFSGTLLDSLLGAVFQASVIDIHSGKIVEGAGGRKVLVHRQPFPHISQTAKLRSDTISHEEGEGAVAKTSALNDSTKTSSTMQRAGTSVSNVADGQHESRKIEVGHDILDNNAVNIVMAALVSMGSMVMASFIWDVPLSSILSF</sequence>
<evidence type="ECO:0000256" key="7">
    <source>
        <dbReference type="SAM" id="Phobius"/>
    </source>
</evidence>